<keyword evidence="11 13" id="KW-0472">Membrane</keyword>
<accession>A0A6P1T5R8</accession>
<dbReference type="GO" id="GO:0020037">
    <property type="term" value="F:heme binding"/>
    <property type="evidence" value="ECO:0007669"/>
    <property type="project" value="TreeGrafter"/>
</dbReference>
<keyword evidence="8" id="KW-0249">Electron transport</keyword>
<dbReference type="Pfam" id="PF01292">
    <property type="entry name" value="Ni_hydr_CYTB"/>
    <property type="match status" value="1"/>
</dbReference>
<feature type="domain" description="Cytochrome b561 bacterial/Ni-hydrogenase" evidence="14">
    <location>
        <begin position="10"/>
        <end position="193"/>
    </location>
</feature>
<feature type="transmembrane region" description="Helical" evidence="13">
    <location>
        <begin position="55"/>
        <end position="72"/>
    </location>
</feature>
<comment type="subcellular location">
    <subcellularLocation>
        <location evidence="2">Cell membrane</location>
        <topology evidence="2">Multi-pass membrane protein</topology>
    </subcellularLocation>
</comment>
<keyword evidence="4" id="KW-1003">Cell membrane</keyword>
<evidence type="ECO:0000256" key="6">
    <source>
        <dbReference type="ARBA" id="ARBA00022692"/>
    </source>
</evidence>
<keyword evidence="5" id="KW-0349">Heme</keyword>
<gene>
    <name evidence="15" type="ORF">GO499_18925</name>
</gene>
<dbReference type="PANTHER" id="PTHR30529">
    <property type="entry name" value="CYTOCHROME B561"/>
    <property type="match status" value="1"/>
</dbReference>
<dbReference type="EMBL" id="CP046620">
    <property type="protein sequence ID" value="QHQ37105.1"/>
    <property type="molecule type" value="Genomic_DNA"/>
</dbReference>
<protein>
    <submittedName>
        <fullName evidence="15">Cytochrome b</fullName>
    </submittedName>
</protein>
<dbReference type="GO" id="GO:0046872">
    <property type="term" value="F:metal ion binding"/>
    <property type="evidence" value="ECO:0007669"/>
    <property type="project" value="UniProtKB-KW"/>
</dbReference>
<evidence type="ECO:0000313" key="16">
    <source>
        <dbReference type="Proteomes" id="UP000464495"/>
    </source>
</evidence>
<evidence type="ECO:0000259" key="14">
    <source>
        <dbReference type="Pfam" id="PF01292"/>
    </source>
</evidence>
<dbReference type="RefSeq" id="WP_161863646.1">
    <property type="nucleotide sequence ID" value="NZ_CP046620.1"/>
</dbReference>
<keyword evidence="16" id="KW-1185">Reference proteome</keyword>
<feature type="transmembrane region" description="Helical" evidence="13">
    <location>
        <begin position="93"/>
        <end position="113"/>
    </location>
</feature>
<dbReference type="Proteomes" id="UP000464495">
    <property type="component" value="Chromosome"/>
</dbReference>
<evidence type="ECO:0000256" key="5">
    <source>
        <dbReference type="ARBA" id="ARBA00022617"/>
    </source>
</evidence>
<dbReference type="GO" id="GO:0005886">
    <property type="term" value="C:plasma membrane"/>
    <property type="evidence" value="ECO:0007669"/>
    <property type="project" value="UniProtKB-SubCell"/>
</dbReference>
<evidence type="ECO:0000256" key="4">
    <source>
        <dbReference type="ARBA" id="ARBA00022475"/>
    </source>
</evidence>
<comment type="cofactor">
    <cofactor evidence="1">
        <name>heme b</name>
        <dbReference type="ChEBI" id="CHEBI:60344"/>
    </cofactor>
</comment>
<dbReference type="KEGG" id="amaq:GO499_18925"/>
<dbReference type="InterPro" id="IPR052168">
    <property type="entry name" value="Cytochrome_b561_oxidase"/>
</dbReference>
<feature type="transmembrane region" description="Helical" evidence="13">
    <location>
        <begin position="12"/>
        <end position="35"/>
    </location>
</feature>
<evidence type="ECO:0000256" key="13">
    <source>
        <dbReference type="SAM" id="Phobius"/>
    </source>
</evidence>
<evidence type="ECO:0000256" key="2">
    <source>
        <dbReference type="ARBA" id="ARBA00004651"/>
    </source>
</evidence>
<dbReference type="Gene3D" id="1.20.950.20">
    <property type="entry name" value="Transmembrane di-heme cytochromes, Chain C"/>
    <property type="match status" value="1"/>
</dbReference>
<evidence type="ECO:0000256" key="3">
    <source>
        <dbReference type="ARBA" id="ARBA00022448"/>
    </source>
</evidence>
<evidence type="ECO:0000256" key="1">
    <source>
        <dbReference type="ARBA" id="ARBA00001970"/>
    </source>
</evidence>
<keyword evidence="3" id="KW-0813">Transport</keyword>
<keyword evidence="6 13" id="KW-0812">Transmembrane</keyword>
<dbReference type="SUPFAM" id="SSF81342">
    <property type="entry name" value="Transmembrane di-heme cytochromes"/>
    <property type="match status" value="1"/>
</dbReference>
<evidence type="ECO:0000256" key="9">
    <source>
        <dbReference type="ARBA" id="ARBA00022989"/>
    </source>
</evidence>
<comment type="similarity">
    <text evidence="12">Belongs to the cytochrome b561 family.</text>
</comment>
<dbReference type="GO" id="GO:0009055">
    <property type="term" value="F:electron transfer activity"/>
    <property type="evidence" value="ECO:0007669"/>
    <property type="project" value="InterPro"/>
</dbReference>
<evidence type="ECO:0000256" key="8">
    <source>
        <dbReference type="ARBA" id="ARBA00022982"/>
    </source>
</evidence>
<organism evidence="15 16">
    <name type="scientific">Algicella marina</name>
    <dbReference type="NCBI Taxonomy" id="2683284"/>
    <lineage>
        <taxon>Bacteria</taxon>
        <taxon>Pseudomonadati</taxon>
        <taxon>Pseudomonadota</taxon>
        <taxon>Alphaproteobacteria</taxon>
        <taxon>Rhodobacterales</taxon>
        <taxon>Paracoccaceae</taxon>
        <taxon>Algicella</taxon>
    </lineage>
</organism>
<name>A0A6P1T5R8_9RHOB</name>
<dbReference type="PANTHER" id="PTHR30529:SF1">
    <property type="entry name" value="CYTOCHROME B561 HOMOLOG 2"/>
    <property type="match status" value="1"/>
</dbReference>
<keyword evidence="9 13" id="KW-1133">Transmembrane helix</keyword>
<feature type="transmembrane region" description="Helical" evidence="13">
    <location>
        <begin position="159"/>
        <end position="180"/>
    </location>
</feature>
<evidence type="ECO:0000256" key="12">
    <source>
        <dbReference type="ARBA" id="ARBA00037975"/>
    </source>
</evidence>
<dbReference type="GO" id="GO:0022904">
    <property type="term" value="P:respiratory electron transport chain"/>
    <property type="evidence" value="ECO:0007669"/>
    <property type="project" value="InterPro"/>
</dbReference>
<evidence type="ECO:0000256" key="11">
    <source>
        <dbReference type="ARBA" id="ARBA00023136"/>
    </source>
</evidence>
<reference evidence="15 16" key="1">
    <citation type="submission" date="2019-12" db="EMBL/GenBank/DDBJ databases">
        <title>Complete genome sequence of Algicella marina strain 9Alg 56(T) isolated from the red alga Tichocarpus crinitus.</title>
        <authorList>
            <person name="Kim S.-G."/>
            <person name="Nedashkovskaya O.I."/>
        </authorList>
    </citation>
    <scope>NUCLEOTIDE SEQUENCE [LARGE SCALE GENOMIC DNA]</scope>
    <source>
        <strain evidence="15 16">9Alg 56</strain>
    </source>
</reference>
<evidence type="ECO:0000256" key="10">
    <source>
        <dbReference type="ARBA" id="ARBA00023004"/>
    </source>
</evidence>
<keyword evidence="7" id="KW-0479">Metal-binding</keyword>
<sequence length="193" mass="21503">MSLKNTTTAWGWPARTLHWLMAIIIIGLLIVGTYMADLDLFDPNRYSLTQTHKSFGFVAFVLAVLRVGWRFANPSTPALPAAMPAWQKLASHASHYALYVLIFAMPLTGWLMASSSPLNDEGAYPTRIANKVFGLFEMPDPFPTGSEDLSEFFGEAHEIAASLMMLILLVHVAAALKHHFIDKDTILRRMIRG</sequence>
<keyword evidence="10" id="KW-0408">Iron</keyword>
<dbReference type="InterPro" id="IPR011577">
    <property type="entry name" value="Cyt_b561_bac/Ni-Hgenase"/>
</dbReference>
<proteinExistence type="inferred from homology"/>
<evidence type="ECO:0000256" key="7">
    <source>
        <dbReference type="ARBA" id="ARBA00022723"/>
    </source>
</evidence>
<dbReference type="AlphaFoldDB" id="A0A6P1T5R8"/>
<dbReference type="InterPro" id="IPR016174">
    <property type="entry name" value="Di-haem_cyt_TM"/>
</dbReference>
<evidence type="ECO:0000313" key="15">
    <source>
        <dbReference type="EMBL" id="QHQ37105.1"/>
    </source>
</evidence>